<gene>
    <name evidence="14" type="ORF">H8E41_14040</name>
</gene>
<feature type="domain" description="FtsX extracellular" evidence="13">
    <location>
        <begin position="60"/>
        <end position="153"/>
    </location>
</feature>
<keyword evidence="4 10" id="KW-1003">Cell membrane</keyword>
<evidence type="ECO:0000313" key="15">
    <source>
        <dbReference type="Proteomes" id="UP000614424"/>
    </source>
</evidence>
<evidence type="ECO:0000256" key="3">
    <source>
        <dbReference type="ARBA" id="ARBA00021907"/>
    </source>
</evidence>
<dbReference type="GO" id="GO:0051301">
    <property type="term" value="P:cell division"/>
    <property type="evidence" value="ECO:0007669"/>
    <property type="project" value="UniProtKB-KW"/>
</dbReference>
<dbReference type="PANTHER" id="PTHR47755:SF1">
    <property type="entry name" value="CELL DIVISION PROTEIN FTSX"/>
    <property type="match status" value="1"/>
</dbReference>
<dbReference type="Gene3D" id="3.30.70.3040">
    <property type="match status" value="1"/>
</dbReference>
<comment type="subcellular location">
    <subcellularLocation>
        <location evidence="1">Cell membrane</location>
        <topology evidence="1">Multi-pass membrane protein</topology>
    </subcellularLocation>
</comment>
<evidence type="ECO:0000256" key="7">
    <source>
        <dbReference type="ARBA" id="ARBA00022989"/>
    </source>
</evidence>
<keyword evidence="5 10" id="KW-0132">Cell division</keyword>
<protein>
    <recommendedName>
        <fullName evidence="3 10">Cell division protein FtsX</fullName>
    </recommendedName>
</protein>
<evidence type="ECO:0000256" key="6">
    <source>
        <dbReference type="ARBA" id="ARBA00022692"/>
    </source>
</evidence>
<dbReference type="Pfam" id="PF18075">
    <property type="entry name" value="FtsX_ECD"/>
    <property type="match status" value="1"/>
</dbReference>
<evidence type="ECO:0000259" key="12">
    <source>
        <dbReference type="Pfam" id="PF02687"/>
    </source>
</evidence>
<reference evidence="14 15" key="1">
    <citation type="submission" date="2020-08" db="EMBL/GenBank/DDBJ databases">
        <title>Bridging the membrane lipid divide: bacteria of the FCB group superphylum have the potential to synthesize archaeal ether lipids.</title>
        <authorList>
            <person name="Villanueva L."/>
            <person name="Von Meijenfeldt F.A.B."/>
            <person name="Westbye A.B."/>
            <person name="Yadav S."/>
            <person name="Hopmans E.C."/>
            <person name="Dutilh B.E."/>
            <person name="Sinninghe Damste J.S."/>
        </authorList>
    </citation>
    <scope>NUCLEOTIDE SEQUENCE [LARGE SCALE GENOMIC DNA]</scope>
    <source>
        <strain evidence="14">NIOZ-UU47</strain>
    </source>
</reference>
<feature type="transmembrane region" description="Helical" evidence="11">
    <location>
        <begin position="226"/>
        <end position="247"/>
    </location>
</feature>
<keyword evidence="6 11" id="KW-0812">Transmembrane</keyword>
<dbReference type="AlphaFoldDB" id="A0A8J6NI98"/>
<evidence type="ECO:0000256" key="1">
    <source>
        <dbReference type="ARBA" id="ARBA00004651"/>
    </source>
</evidence>
<evidence type="ECO:0000256" key="5">
    <source>
        <dbReference type="ARBA" id="ARBA00022618"/>
    </source>
</evidence>
<dbReference type="InterPro" id="IPR040690">
    <property type="entry name" value="FtsX_ECD"/>
</dbReference>
<accession>A0A8J6NI98</accession>
<comment type="caution">
    <text evidence="14">The sequence shown here is derived from an EMBL/GenBank/DDBJ whole genome shotgun (WGS) entry which is preliminary data.</text>
</comment>
<comment type="similarity">
    <text evidence="2 10">Belongs to the ABC-4 integral membrane protein family. FtsX subfamily.</text>
</comment>
<proteinExistence type="inferred from homology"/>
<keyword evidence="8 10" id="KW-0472">Membrane</keyword>
<evidence type="ECO:0000313" key="14">
    <source>
        <dbReference type="EMBL" id="MBC8319014.1"/>
    </source>
</evidence>
<dbReference type="InterPro" id="IPR004513">
    <property type="entry name" value="FtsX"/>
</dbReference>
<dbReference type="GO" id="GO:0032153">
    <property type="term" value="C:cell division site"/>
    <property type="evidence" value="ECO:0007669"/>
    <property type="project" value="TreeGrafter"/>
</dbReference>
<keyword evidence="7 11" id="KW-1133">Transmembrane helix</keyword>
<name>A0A8J6NI98_9BACT</name>
<evidence type="ECO:0000256" key="10">
    <source>
        <dbReference type="PIRNR" id="PIRNR003097"/>
    </source>
</evidence>
<evidence type="ECO:0000256" key="9">
    <source>
        <dbReference type="ARBA" id="ARBA00023306"/>
    </source>
</evidence>
<feature type="transmembrane region" description="Helical" evidence="11">
    <location>
        <begin position="267"/>
        <end position="289"/>
    </location>
</feature>
<evidence type="ECO:0000256" key="8">
    <source>
        <dbReference type="ARBA" id="ARBA00023136"/>
    </source>
</evidence>
<dbReference type="GO" id="GO:0005886">
    <property type="term" value="C:plasma membrane"/>
    <property type="evidence" value="ECO:0007669"/>
    <property type="project" value="UniProtKB-SubCell"/>
</dbReference>
<dbReference type="InterPro" id="IPR003838">
    <property type="entry name" value="ABC3_permease_C"/>
</dbReference>
<keyword evidence="9 10" id="KW-0131">Cell cycle</keyword>
<sequence length="295" mass="33722">MSILSFIFSQTARNIRHSWSVQLMTTFTVTLSVLIFSFFYLIYTNMVEAGSRLGDDLRLIVYLDETPSSERKALYTKNIHNFGKVEKVFFISPDEAFQRLEKQLGTENDVLKDLTSSFLPYSIDIYPSKELRNLSRIKSFSDYLSSMPGVSKVQYGHSWIERFSYFIKLLRLIVILSGTLLLFTTIFMVSYTIRLTVVARHQELKVLRYLGATNWYIKGPVLVEGFLLGFLGSTLGLAALYILFQWIKTNFSGPGFMNLFTLSFLPASHTVLILIISVLLCTSGSMISVRKLLRI</sequence>
<dbReference type="Proteomes" id="UP000614424">
    <property type="component" value="Unassembled WGS sequence"/>
</dbReference>
<evidence type="ECO:0000259" key="13">
    <source>
        <dbReference type="Pfam" id="PF18075"/>
    </source>
</evidence>
<evidence type="ECO:0000256" key="11">
    <source>
        <dbReference type="SAM" id="Phobius"/>
    </source>
</evidence>
<feature type="domain" description="ABC3 transporter permease C-terminal" evidence="12">
    <location>
        <begin position="178"/>
        <end position="294"/>
    </location>
</feature>
<organism evidence="14 15">
    <name type="scientific">Candidatus Desulfobia pelagia</name>
    <dbReference type="NCBI Taxonomy" id="2841692"/>
    <lineage>
        <taxon>Bacteria</taxon>
        <taxon>Pseudomonadati</taxon>
        <taxon>Thermodesulfobacteriota</taxon>
        <taxon>Desulfobulbia</taxon>
        <taxon>Desulfobulbales</taxon>
        <taxon>Desulfobulbaceae</taxon>
        <taxon>Candidatus Desulfobia</taxon>
    </lineage>
</organism>
<dbReference type="PIRSF" id="PIRSF003097">
    <property type="entry name" value="FtsX"/>
    <property type="match status" value="1"/>
</dbReference>
<dbReference type="Pfam" id="PF02687">
    <property type="entry name" value="FtsX"/>
    <property type="match status" value="1"/>
</dbReference>
<evidence type="ECO:0000256" key="2">
    <source>
        <dbReference type="ARBA" id="ARBA00007379"/>
    </source>
</evidence>
<dbReference type="PANTHER" id="PTHR47755">
    <property type="entry name" value="CELL DIVISION PROTEIN FTSX"/>
    <property type="match status" value="1"/>
</dbReference>
<feature type="transmembrane region" description="Helical" evidence="11">
    <location>
        <begin position="169"/>
        <end position="193"/>
    </location>
</feature>
<dbReference type="EMBL" id="JACNJZ010000211">
    <property type="protein sequence ID" value="MBC8319014.1"/>
    <property type="molecule type" value="Genomic_DNA"/>
</dbReference>
<evidence type="ECO:0000256" key="4">
    <source>
        <dbReference type="ARBA" id="ARBA00022475"/>
    </source>
</evidence>
<feature type="transmembrane region" description="Helical" evidence="11">
    <location>
        <begin position="21"/>
        <end position="43"/>
    </location>
</feature>